<feature type="transmembrane region" description="Helical" evidence="8">
    <location>
        <begin position="225"/>
        <end position="247"/>
    </location>
</feature>
<evidence type="ECO:0000256" key="2">
    <source>
        <dbReference type="ARBA" id="ARBA00009773"/>
    </source>
</evidence>
<dbReference type="GO" id="GO:0005886">
    <property type="term" value="C:plasma membrane"/>
    <property type="evidence" value="ECO:0007669"/>
    <property type="project" value="UniProtKB-SubCell"/>
</dbReference>
<keyword evidence="4" id="KW-1003">Cell membrane</keyword>
<comment type="caution">
    <text evidence="9">The sequence shown here is derived from an EMBL/GenBank/DDBJ whole genome shotgun (WGS) entry which is preliminary data.</text>
</comment>
<comment type="subcellular location">
    <subcellularLocation>
        <location evidence="1">Cell membrane</location>
        <topology evidence="1">Multi-pass membrane protein</topology>
    </subcellularLocation>
</comment>
<protein>
    <submittedName>
        <fullName evidence="9">Putative PurR-regulated permease PerM</fullName>
    </submittedName>
</protein>
<proteinExistence type="inferred from homology"/>
<dbReference type="AlphaFoldDB" id="A0A2A9HFH6"/>
<feature type="transmembrane region" description="Helical" evidence="8">
    <location>
        <begin position="60"/>
        <end position="85"/>
    </location>
</feature>
<reference evidence="9 10" key="1">
    <citation type="submission" date="2017-09" db="EMBL/GenBank/DDBJ databases">
        <title>Sequencing the genomes of two abundant thermophiles in Great Basin hot springs: Thermocrinis jamiesonii and novel Chloroflexi Thermoflexus hugenholtzii.</title>
        <authorList>
            <person name="Hedlund B."/>
        </authorList>
    </citation>
    <scope>NUCLEOTIDE SEQUENCE [LARGE SCALE GENOMIC DNA]</scope>
    <source>
        <strain evidence="9 10">G233</strain>
    </source>
</reference>
<evidence type="ECO:0000313" key="10">
    <source>
        <dbReference type="Proteomes" id="UP000223071"/>
    </source>
</evidence>
<feature type="transmembrane region" description="Helical" evidence="8">
    <location>
        <begin position="202"/>
        <end position="219"/>
    </location>
</feature>
<evidence type="ECO:0000313" key="9">
    <source>
        <dbReference type="EMBL" id="PFG74093.1"/>
    </source>
</evidence>
<keyword evidence="10" id="KW-1185">Reference proteome</keyword>
<gene>
    <name evidence="9" type="ORF">A9A59_1301</name>
</gene>
<evidence type="ECO:0000256" key="3">
    <source>
        <dbReference type="ARBA" id="ARBA00022448"/>
    </source>
</evidence>
<dbReference type="Pfam" id="PF01594">
    <property type="entry name" value="AI-2E_transport"/>
    <property type="match status" value="1"/>
</dbReference>
<feature type="transmembrane region" description="Helical" evidence="8">
    <location>
        <begin position="294"/>
        <end position="315"/>
    </location>
</feature>
<dbReference type="Proteomes" id="UP000223071">
    <property type="component" value="Unassembled WGS sequence"/>
</dbReference>
<accession>A0A2A9HFH6</accession>
<keyword evidence="5 8" id="KW-0812">Transmembrane</keyword>
<feature type="transmembrane region" description="Helical" evidence="8">
    <location>
        <begin position="30"/>
        <end position="48"/>
    </location>
</feature>
<dbReference type="PANTHER" id="PTHR21716:SF53">
    <property type="entry name" value="PERMEASE PERM-RELATED"/>
    <property type="match status" value="1"/>
</dbReference>
<evidence type="ECO:0000256" key="1">
    <source>
        <dbReference type="ARBA" id="ARBA00004651"/>
    </source>
</evidence>
<evidence type="ECO:0000256" key="5">
    <source>
        <dbReference type="ARBA" id="ARBA00022692"/>
    </source>
</evidence>
<dbReference type="PANTHER" id="PTHR21716">
    <property type="entry name" value="TRANSMEMBRANE PROTEIN"/>
    <property type="match status" value="1"/>
</dbReference>
<dbReference type="RefSeq" id="WP_098503504.1">
    <property type="nucleotide sequence ID" value="NZ_PDJQ01000001.1"/>
</dbReference>
<sequence length="355" mass="38748">MIRLELSFRGILAIALVLVGLWFLVQLWPLLLIVTTSFIFMAALLPYVEWMVRRGINRVAAVVIILVAILAVLGSMIAIVAPAVVDEFRDLRNNLPEYARDVETFASDLGFNTERWDLPERAAEINWNRIISGSQVVDYGQRVLVGILTGLTVAVITAYLLVETHRLRTFLFRFIPPDREADAHHFLRALERVVGGYVRGQLITSLIIGVYTTVVMLLVGVPNAIAFGVLAAFADIIPLVGGIIAVVPASIAAFQESPTQALIVLVALLVYQQFEDRLLVPRIYGQTLNLPALVVLLAVLAGAELMGVVGVLLALPAAAAGRVVLDYYLDRRANGRPAPDETVEVLAPDEPSATR</sequence>
<name>A0A2A9HFH6_TEPT2</name>
<dbReference type="InterPro" id="IPR002549">
    <property type="entry name" value="AI-2E-like"/>
</dbReference>
<organism evidence="9 10">
    <name type="scientific">Tepidiforma thermophila (strain KCTC 52669 / CGMCC 1.13589 / G233)</name>
    <dbReference type="NCBI Taxonomy" id="2761530"/>
    <lineage>
        <taxon>Bacteria</taxon>
        <taxon>Bacillati</taxon>
        <taxon>Chloroflexota</taxon>
        <taxon>Tepidiformia</taxon>
        <taxon>Tepidiformales</taxon>
        <taxon>Tepidiformaceae</taxon>
        <taxon>Tepidiforma</taxon>
    </lineage>
</organism>
<keyword evidence="3" id="KW-0813">Transport</keyword>
<dbReference type="GO" id="GO:0055085">
    <property type="term" value="P:transmembrane transport"/>
    <property type="evidence" value="ECO:0007669"/>
    <property type="project" value="TreeGrafter"/>
</dbReference>
<comment type="similarity">
    <text evidence="2">Belongs to the autoinducer-2 exporter (AI-2E) (TC 2.A.86) family.</text>
</comment>
<evidence type="ECO:0000256" key="7">
    <source>
        <dbReference type="ARBA" id="ARBA00023136"/>
    </source>
</evidence>
<evidence type="ECO:0000256" key="6">
    <source>
        <dbReference type="ARBA" id="ARBA00022989"/>
    </source>
</evidence>
<keyword evidence="7 8" id="KW-0472">Membrane</keyword>
<evidence type="ECO:0000256" key="8">
    <source>
        <dbReference type="SAM" id="Phobius"/>
    </source>
</evidence>
<feature type="transmembrane region" description="Helical" evidence="8">
    <location>
        <begin position="143"/>
        <end position="162"/>
    </location>
</feature>
<feature type="transmembrane region" description="Helical" evidence="8">
    <location>
        <begin position="7"/>
        <end position="24"/>
    </location>
</feature>
<dbReference type="EMBL" id="PDJQ01000001">
    <property type="protein sequence ID" value="PFG74093.1"/>
    <property type="molecule type" value="Genomic_DNA"/>
</dbReference>
<evidence type="ECO:0000256" key="4">
    <source>
        <dbReference type="ARBA" id="ARBA00022475"/>
    </source>
</evidence>
<keyword evidence="6 8" id="KW-1133">Transmembrane helix</keyword>